<dbReference type="Proteomes" id="UP000036987">
    <property type="component" value="Unassembled WGS sequence"/>
</dbReference>
<evidence type="ECO:0000256" key="2">
    <source>
        <dbReference type="ARBA" id="ARBA00023157"/>
    </source>
</evidence>
<dbReference type="InterPro" id="IPR050430">
    <property type="entry name" value="Peptidase_S1"/>
</dbReference>
<dbReference type="InterPro" id="IPR009003">
    <property type="entry name" value="Peptidase_S1_PA"/>
</dbReference>
<dbReference type="InterPro" id="IPR001254">
    <property type="entry name" value="Trypsin_dom"/>
</dbReference>
<dbReference type="STRING" id="29655.A0A0K9NHF9"/>
<dbReference type="EMBL" id="LFYR01002223">
    <property type="protein sequence ID" value="KMZ56174.1"/>
    <property type="molecule type" value="Genomic_DNA"/>
</dbReference>
<name>A0A0K9NHF9_ZOSMR</name>
<dbReference type="SMART" id="SM00020">
    <property type="entry name" value="Tryp_SPc"/>
    <property type="match status" value="1"/>
</dbReference>
<organism evidence="5 6">
    <name type="scientific">Zostera marina</name>
    <name type="common">Eelgrass</name>
    <dbReference type="NCBI Taxonomy" id="29655"/>
    <lineage>
        <taxon>Eukaryota</taxon>
        <taxon>Viridiplantae</taxon>
        <taxon>Streptophyta</taxon>
        <taxon>Embryophyta</taxon>
        <taxon>Tracheophyta</taxon>
        <taxon>Spermatophyta</taxon>
        <taxon>Magnoliopsida</taxon>
        <taxon>Liliopsida</taxon>
        <taxon>Zosteraceae</taxon>
        <taxon>Zostera</taxon>
    </lineage>
</organism>
<evidence type="ECO:0000259" key="4">
    <source>
        <dbReference type="PROSITE" id="PS50240"/>
    </source>
</evidence>
<proteinExistence type="inferred from homology"/>
<dbReference type="PROSITE" id="PS50240">
    <property type="entry name" value="TRYPSIN_DOM"/>
    <property type="match status" value="1"/>
</dbReference>
<dbReference type="OrthoDB" id="513440at2759"/>
<dbReference type="Gene3D" id="2.40.10.10">
    <property type="entry name" value="Trypsin-like serine proteases"/>
    <property type="match status" value="1"/>
</dbReference>
<dbReference type="PROSITE" id="PS00134">
    <property type="entry name" value="TRYPSIN_HIS"/>
    <property type="match status" value="1"/>
</dbReference>
<reference evidence="6" key="1">
    <citation type="journal article" date="2016" name="Nature">
        <title>The genome of the seagrass Zostera marina reveals angiosperm adaptation to the sea.</title>
        <authorList>
            <person name="Olsen J.L."/>
            <person name="Rouze P."/>
            <person name="Verhelst B."/>
            <person name="Lin Y.-C."/>
            <person name="Bayer T."/>
            <person name="Collen J."/>
            <person name="Dattolo E."/>
            <person name="De Paoli E."/>
            <person name="Dittami S."/>
            <person name="Maumus F."/>
            <person name="Michel G."/>
            <person name="Kersting A."/>
            <person name="Lauritano C."/>
            <person name="Lohaus R."/>
            <person name="Toepel M."/>
            <person name="Tonon T."/>
            <person name="Vanneste K."/>
            <person name="Amirebrahimi M."/>
            <person name="Brakel J."/>
            <person name="Bostroem C."/>
            <person name="Chovatia M."/>
            <person name="Grimwood J."/>
            <person name="Jenkins J.W."/>
            <person name="Jueterbock A."/>
            <person name="Mraz A."/>
            <person name="Stam W.T."/>
            <person name="Tice H."/>
            <person name="Bornberg-Bauer E."/>
            <person name="Green P.J."/>
            <person name="Pearson G.A."/>
            <person name="Procaccini G."/>
            <person name="Duarte C.M."/>
            <person name="Schmutz J."/>
            <person name="Reusch T.B.H."/>
            <person name="Van de Peer Y."/>
        </authorList>
    </citation>
    <scope>NUCLEOTIDE SEQUENCE [LARGE SCALE GENOMIC DNA]</scope>
    <source>
        <strain evidence="6">cv. Finnish</strain>
    </source>
</reference>
<evidence type="ECO:0000256" key="1">
    <source>
        <dbReference type="ARBA" id="ARBA00007664"/>
    </source>
</evidence>
<dbReference type="PRINTS" id="PR00722">
    <property type="entry name" value="CHYMOTRYPSIN"/>
</dbReference>
<keyword evidence="2" id="KW-1015">Disulfide bond</keyword>
<dbReference type="InterPro" id="IPR018114">
    <property type="entry name" value="TRYPSIN_HIS"/>
</dbReference>
<dbReference type="Pfam" id="PF00089">
    <property type="entry name" value="Trypsin"/>
    <property type="match status" value="1"/>
</dbReference>
<feature type="signal peptide" evidence="3">
    <location>
        <begin position="1"/>
        <end position="19"/>
    </location>
</feature>
<dbReference type="PANTHER" id="PTHR24276">
    <property type="entry name" value="POLYSERASE-RELATED"/>
    <property type="match status" value="1"/>
</dbReference>
<comment type="caution">
    <text evidence="5">The sequence shown here is derived from an EMBL/GenBank/DDBJ whole genome shotgun (WGS) entry which is preliminary data.</text>
</comment>
<evidence type="ECO:0000313" key="6">
    <source>
        <dbReference type="Proteomes" id="UP000036987"/>
    </source>
</evidence>
<dbReference type="PROSITE" id="PS51257">
    <property type="entry name" value="PROKAR_LIPOPROTEIN"/>
    <property type="match status" value="1"/>
</dbReference>
<keyword evidence="6" id="KW-1185">Reference proteome</keyword>
<dbReference type="GO" id="GO:0006508">
    <property type="term" value="P:proteolysis"/>
    <property type="evidence" value="ECO:0007669"/>
    <property type="project" value="InterPro"/>
</dbReference>
<keyword evidence="3" id="KW-0732">Signal</keyword>
<dbReference type="InterPro" id="IPR043504">
    <property type="entry name" value="Peptidase_S1_PA_chymotrypsin"/>
</dbReference>
<evidence type="ECO:0000256" key="3">
    <source>
        <dbReference type="SAM" id="SignalP"/>
    </source>
</evidence>
<dbReference type="SUPFAM" id="SSF50494">
    <property type="entry name" value="Trypsin-like serine proteases"/>
    <property type="match status" value="1"/>
</dbReference>
<evidence type="ECO:0000313" key="5">
    <source>
        <dbReference type="EMBL" id="KMZ56174.1"/>
    </source>
</evidence>
<accession>A0A0K9NHF9</accession>
<feature type="chain" id="PRO_5005526923" description="Peptidase S1 domain-containing protein" evidence="3">
    <location>
        <begin position="20"/>
        <end position="263"/>
    </location>
</feature>
<dbReference type="AlphaFoldDB" id="A0A0K9NHF9"/>
<sequence length="263" mass="26510">MNPILKWAGVAMAASMIAACGGGGGSSELVLPDANTLCASAGLTPKILNGAECAQPERSPVVLLALLGADGVQRSCSGTMLTPTRVLTAAHCMPPGTRAIAAVQWKANGKGSLVYASNWVAHPGYSTAGEGFQNDVGVVTLRSGMSNPSMPLLVSSPSRVGDEAFIAGWGLPGLDLAVGYVRMTRVDEAHIGYTYKGQASNTCSGDSGGPAYRGVGGPGGIVGITSSGSVEGCGDGDVSLYTNIQTPRVLNFIRAQAPGAGEI</sequence>
<dbReference type="InterPro" id="IPR001314">
    <property type="entry name" value="Peptidase_S1A"/>
</dbReference>
<dbReference type="PANTHER" id="PTHR24276:SF98">
    <property type="entry name" value="FI18310P1-RELATED"/>
    <property type="match status" value="1"/>
</dbReference>
<dbReference type="GO" id="GO:0004252">
    <property type="term" value="F:serine-type endopeptidase activity"/>
    <property type="evidence" value="ECO:0000318"/>
    <property type="project" value="GO_Central"/>
</dbReference>
<gene>
    <name evidence="5" type="ORF">ZOSMA_9953G00010</name>
</gene>
<protein>
    <recommendedName>
        <fullName evidence="4">Peptidase S1 domain-containing protein</fullName>
    </recommendedName>
</protein>
<dbReference type="OMA" id="EFQWDVA"/>
<comment type="similarity">
    <text evidence="1">Belongs to the peptidase S1 family.</text>
</comment>
<feature type="domain" description="Peptidase S1" evidence="4">
    <location>
        <begin position="47"/>
        <end position="258"/>
    </location>
</feature>